<feature type="transmembrane region" description="Helical" evidence="8">
    <location>
        <begin position="231"/>
        <end position="261"/>
    </location>
</feature>
<organism evidence="9 10">
    <name type="scientific">Clostridium taeniosporum</name>
    <dbReference type="NCBI Taxonomy" id="394958"/>
    <lineage>
        <taxon>Bacteria</taxon>
        <taxon>Bacillati</taxon>
        <taxon>Bacillota</taxon>
        <taxon>Clostridia</taxon>
        <taxon>Eubacteriales</taxon>
        <taxon>Clostridiaceae</taxon>
        <taxon>Clostridium</taxon>
    </lineage>
</organism>
<feature type="transmembrane region" description="Helical" evidence="8">
    <location>
        <begin position="88"/>
        <end position="106"/>
    </location>
</feature>
<evidence type="ECO:0000313" key="10">
    <source>
        <dbReference type="Proteomes" id="UP000094652"/>
    </source>
</evidence>
<proteinExistence type="inferred from homology"/>
<dbReference type="Gene3D" id="1.10.3470.10">
    <property type="entry name" value="ABC transporter involved in vitamin B12 uptake, BtuC"/>
    <property type="match status" value="1"/>
</dbReference>
<feature type="transmembrane region" description="Helical" evidence="8">
    <location>
        <begin position="273"/>
        <end position="291"/>
    </location>
</feature>
<dbReference type="GO" id="GO:0033214">
    <property type="term" value="P:siderophore-iron import into cell"/>
    <property type="evidence" value="ECO:0007669"/>
    <property type="project" value="TreeGrafter"/>
</dbReference>
<keyword evidence="7 8" id="KW-0472">Membrane</keyword>
<dbReference type="STRING" id="394958.BGI42_03125"/>
<evidence type="ECO:0000256" key="5">
    <source>
        <dbReference type="ARBA" id="ARBA00022692"/>
    </source>
</evidence>
<dbReference type="PANTHER" id="PTHR30472">
    <property type="entry name" value="FERRIC ENTEROBACTIN TRANSPORT SYSTEM PERMEASE PROTEIN"/>
    <property type="match status" value="1"/>
</dbReference>
<keyword evidence="4" id="KW-1003">Cell membrane</keyword>
<evidence type="ECO:0000256" key="1">
    <source>
        <dbReference type="ARBA" id="ARBA00004651"/>
    </source>
</evidence>
<dbReference type="FunFam" id="1.10.3470.10:FF:000001">
    <property type="entry name" value="Vitamin B12 ABC transporter permease BtuC"/>
    <property type="match status" value="1"/>
</dbReference>
<dbReference type="OrthoDB" id="9792889at2"/>
<evidence type="ECO:0000256" key="3">
    <source>
        <dbReference type="ARBA" id="ARBA00022448"/>
    </source>
</evidence>
<dbReference type="KEGG" id="ctae:BGI42_03125"/>
<feature type="transmembrane region" description="Helical" evidence="8">
    <location>
        <begin position="112"/>
        <end position="132"/>
    </location>
</feature>
<dbReference type="GO" id="GO:0005886">
    <property type="term" value="C:plasma membrane"/>
    <property type="evidence" value="ECO:0007669"/>
    <property type="project" value="UniProtKB-SubCell"/>
</dbReference>
<dbReference type="InterPro" id="IPR037294">
    <property type="entry name" value="ABC_BtuC-like"/>
</dbReference>
<accession>A0A1D7XHD0</accession>
<evidence type="ECO:0000313" key="9">
    <source>
        <dbReference type="EMBL" id="AOR22764.1"/>
    </source>
</evidence>
<keyword evidence="3" id="KW-0813">Transport</keyword>
<reference evidence="10" key="1">
    <citation type="submission" date="2016-09" db="EMBL/GenBank/DDBJ databases">
        <title>Genomics of Clostridium taeniosporum, an organism which forms endospores with ribbon-like appendages.</title>
        <authorList>
            <person name="Walker J.R."/>
        </authorList>
    </citation>
    <scope>NUCLEOTIDE SEQUENCE [LARGE SCALE GENOMIC DNA]</scope>
    <source>
        <strain evidence="10">1/k</strain>
    </source>
</reference>
<comment type="similarity">
    <text evidence="2">Belongs to the binding-protein-dependent transport system permease family. FecCD subfamily.</text>
</comment>
<keyword evidence="10" id="KW-1185">Reference proteome</keyword>
<evidence type="ECO:0000256" key="8">
    <source>
        <dbReference type="SAM" id="Phobius"/>
    </source>
</evidence>
<dbReference type="InterPro" id="IPR000522">
    <property type="entry name" value="ABC_transptr_permease_BtuC"/>
</dbReference>
<feature type="transmembrane region" description="Helical" evidence="8">
    <location>
        <begin position="12"/>
        <end position="29"/>
    </location>
</feature>
<dbReference type="CDD" id="cd06550">
    <property type="entry name" value="TM_ABC_iron-siderophores_like"/>
    <property type="match status" value="1"/>
</dbReference>
<dbReference type="SUPFAM" id="SSF81345">
    <property type="entry name" value="ABC transporter involved in vitamin B12 uptake, BtuC"/>
    <property type="match status" value="1"/>
</dbReference>
<evidence type="ECO:0000256" key="4">
    <source>
        <dbReference type="ARBA" id="ARBA00022475"/>
    </source>
</evidence>
<name>A0A1D7XHD0_9CLOT</name>
<sequence length="329" mass="36033">MKLRCSKIISSIVLLLLIITSLLIGRYYIKPIDIINTMLHGKSNSLEFNLIWNIRFSRVVLVLISGAALSLSGIVFQSIFQNPIVSADVLGVSSGASLGAAIAIIFLPFSPIIIQVMAFSFGIGAVIFSLLLSRQMRSNRILALIIAGIVTGAISSSFLMIIKYLADPYKELPSIDFWLMGGFYNSTWSKVFYVLMLTTISSIILFLFRWRLKVLTMGDDQAKLLGVNVKVIRVIAIFCATLLVSTVVSVAGIISWIGLLAPHIVKFYAKDDISEVMGLTMIVGAIILIIADTIARSLTSVEIPVSILTSLVGAPFLVYILNRKENIIR</sequence>
<feature type="transmembrane region" description="Helical" evidence="8">
    <location>
        <begin position="191"/>
        <end position="210"/>
    </location>
</feature>
<keyword evidence="5 8" id="KW-0812">Transmembrane</keyword>
<dbReference type="Proteomes" id="UP000094652">
    <property type="component" value="Chromosome"/>
</dbReference>
<evidence type="ECO:0000256" key="7">
    <source>
        <dbReference type="ARBA" id="ARBA00023136"/>
    </source>
</evidence>
<dbReference type="RefSeq" id="WP_069678924.1">
    <property type="nucleotide sequence ID" value="NZ_CP017253.2"/>
</dbReference>
<dbReference type="Pfam" id="PF01032">
    <property type="entry name" value="FecCD"/>
    <property type="match status" value="1"/>
</dbReference>
<protein>
    <submittedName>
        <fullName evidence="9">Iron ABC transporter permease</fullName>
    </submittedName>
</protein>
<dbReference type="PANTHER" id="PTHR30472:SF70">
    <property type="entry name" value="MOLYBDATE IMPORT SYSTEM PERMEASE PROTEIN MOLB"/>
    <property type="match status" value="1"/>
</dbReference>
<evidence type="ECO:0000256" key="6">
    <source>
        <dbReference type="ARBA" id="ARBA00022989"/>
    </source>
</evidence>
<feature type="transmembrane region" description="Helical" evidence="8">
    <location>
        <begin position="141"/>
        <end position="166"/>
    </location>
</feature>
<feature type="transmembrane region" description="Helical" evidence="8">
    <location>
        <begin position="56"/>
        <end position="76"/>
    </location>
</feature>
<dbReference type="GO" id="GO:0022857">
    <property type="term" value="F:transmembrane transporter activity"/>
    <property type="evidence" value="ECO:0007669"/>
    <property type="project" value="InterPro"/>
</dbReference>
<evidence type="ECO:0000256" key="2">
    <source>
        <dbReference type="ARBA" id="ARBA00007935"/>
    </source>
</evidence>
<keyword evidence="6 8" id="KW-1133">Transmembrane helix</keyword>
<dbReference type="EMBL" id="CP017253">
    <property type="protein sequence ID" value="AOR22764.1"/>
    <property type="molecule type" value="Genomic_DNA"/>
</dbReference>
<dbReference type="AlphaFoldDB" id="A0A1D7XHD0"/>
<feature type="transmembrane region" description="Helical" evidence="8">
    <location>
        <begin position="303"/>
        <end position="321"/>
    </location>
</feature>
<gene>
    <name evidence="9" type="ORF">BGI42_03125</name>
</gene>
<comment type="subcellular location">
    <subcellularLocation>
        <location evidence="1">Cell membrane</location>
        <topology evidence="1">Multi-pass membrane protein</topology>
    </subcellularLocation>
</comment>